<feature type="transmembrane region" description="Helical" evidence="1">
    <location>
        <begin position="180"/>
        <end position="197"/>
    </location>
</feature>
<feature type="transmembrane region" description="Helical" evidence="1">
    <location>
        <begin position="209"/>
        <end position="227"/>
    </location>
</feature>
<feature type="transmembrane region" description="Helical" evidence="1">
    <location>
        <begin position="312"/>
        <end position="338"/>
    </location>
</feature>
<reference evidence="2" key="2">
    <citation type="journal article" date="2021" name="PeerJ">
        <title>Extensive microbial diversity within the chicken gut microbiome revealed by metagenomics and culture.</title>
        <authorList>
            <person name="Gilroy R."/>
            <person name="Ravi A."/>
            <person name="Getino M."/>
            <person name="Pursley I."/>
            <person name="Horton D.L."/>
            <person name="Alikhan N.F."/>
            <person name="Baker D."/>
            <person name="Gharbi K."/>
            <person name="Hall N."/>
            <person name="Watson M."/>
            <person name="Adriaenssens E.M."/>
            <person name="Foster-Nyarko E."/>
            <person name="Jarju S."/>
            <person name="Secka A."/>
            <person name="Antonio M."/>
            <person name="Oren A."/>
            <person name="Chaudhuri R.R."/>
            <person name="La Ragione R."/>
            <person name="Hildebrand F."/>
            <person name="Pallen M.J."/>
        </authorList>
    </citation>
    <scope>NUCLEOTIDE SEQUENCE</scope>
    <source>
        <strain evidence="2">ChiW25-3613</strain>
    </source>
</reference>
<feature type="transmembrane region" description="Helical" evidence="1">
    <location>
        <begin position="281"/>
        <end position="300"/>
    </location>
</feature>
<evidence type="ECO:0000313" key="3">
    <source>
        <dbReference type="Proteomes" id="UP000824179"/>
    </source>
</evidence>
<gene>
    <name evidence="2" type="ORF">IAB90_05400</name>
</gene>
<keyword evidence="1" id="KW-0472">Membrane</keyword>
<evidence type="ECO:0000256" key="1">
    <source>
        <dbReference type="SAM" id="Phobius"/>
    </source>
</evidence>
<dbReference type="EMBL" id="DVHB01000091">
    <property type="protein sequence ID" value="HIR39801.1"/>
    <property type="molecule type" value="Genomic_DNA"/>
</dbReference>
<keyword evidence="1" id="KW-0812">Transmembrane</keyword>
<dbReference type="Pfam" id="PF09515">
    <property type="entry name" value="Thia_YuaJ"/>
    <property type="match status" value="1"/>
</dbReference>
<comment type="caution">
    <text evidence="2">The sequence shown here is derived from an EMBL/GenBank/DDBJ whole genome shotgun (WGS) entry which is preliminary data.</text>
</comment>
<feature type="transmembrane region" description="Helical" evidence="1">
    <location>
        <begin position="358"/>
        <end position="381"/>
    </location>
</feature>
<dbReference type="AlphaFoldDB" id="A0A9D1AHG2"/>
<feature type="transmembrane region" description="Helical" evidence="1">
    <location>
        <begin position="233"/>
        <end position="250"/>
    </location>
</feature>
<evidence type="ECO:0000313" key="2">
    <source>
        <dbReference type="EMBL" id="HIR39801.1"/>
    </source>
</evidence>
<accession>A0A9D1AHG2</accession>
<dbReference type="GO" id="GO:0005886">
    <property type="term" value="C:plasma membrane"/>
    <property type="evidence" value="ECO:0007669"/>
    <property type="project" value="InterPro"/>
</dbReference>
<feature type="transmembrane region" description="Helical" evidence="1">
    <location>
        <begin position="109"/>
        <end position="131"/>
    </location>
</feature>
<keyword evidence="1" id="KW-1133">Transmembrane helix</keyword>
<dbReference type="Gene3D" id="1.10.1760.20">
    <property type="match status" value="1"/>
</dbReference>
<feature type="transmembrane region" description="Helical" evidence="1">
    <location>
        <begin position="75"/>
        <end position="97"/>
    </location>
</feature>
<feature type="transmembrane region" description="Helical" evidence="1">
    <location>
        <begin position="138"/>
        <end position="160"/>
    </location>
</feature>
<reference evidence="2" key="1">
    <citation type="submission" date="2020-10" db="EMBL/GenBank/DDBJ databases">
        <authorList>
            <person name="Gilroy R."/>
        </authorList>
    </citation>
    <scope>NUCLEOTIDE SEQUENCE</scope>
    <source>
        <strain evidence="2">ChiW25-3613</strain>
    </source>
</reference>
<sequence length="414" mass="44558">MNFSMLAFSDLFGDIENYFANFETAADSCRTVMLWIAIALVIAFIAVKIAFYATAPKPAEGEAVPDKRQKIANRAGLIVALVYAVAAIIAFSAFYFNDVSAGEDYLVPITFYPLLVFAIVAIAGGIAVAFRPTKPVKIAALSLAGAALVAAIVCLIVYYATGDAGEWNGVTLDGATDAGLYVSAIALTAIIIAVSFLTDRTKGFDTRAITFAAICIALSFALSYIRILHMPMGGSITFASMLPLMLYSYMFGCKKGLIAGIVYGFLQAIQDPWLLHPAQFALDYVVAFMAIALTGCLRNVPSLKGKMRSQFTLGAIIAGVTRYISHYFSGVFAFGTFGADYAEQYGISALANPYFYSFVYQSMYVIPEIIIVIVVGVILLSSANFRKQVLRYGNFEKTAEHVPSEEIPAAGNAQ</sequence>
<proteinExistence type="predicted"/>
<dbReference type="GO" id="GO:0015234">
    <property type="term" value="F:thiamine transmembrane transporter activity"/>
    <property type="evidence" value="ECO:0007669"/>
    <property type="project" value="InterPro"/>
</dbReference>
<name>A0A9D1AHG2_9FIRM</name>
<feature type="transmembrane region" description="Helical" evidence="1">
    <location>
        <begin position="257"/>
        <end position="275"/>
    </location>
</feature>
<feature type="transmembrane region" description="Helical" evidence="1">
    <location>
        <begin position="32"/>
        <end position="54"/>
    </location>
</feature>
<organism evidence="2 3">
    <name type="scientific">Candidatus Coproplasma stercoripullorum</name>
    <dbReference type="NCBI Taxonomy" id="2840751"/>
    <lineage>
        <taxon>Bacteria</taxon>
        <taxon>Bacillati</taxon>
        <taxon>Bacillota</taxon>
        <taxon>Clostridia</taxon>
        <taxon>Eubacteriales</taxon>
        <taxon>Candidatus Coproplasma</taxon>
    </lineage>
</organism>
<protein>
    <submittedName>
        <fullName evidence="2">Energy-coupled thiamine transporter ThiT</fullName>
    </submittedName>
</protein>
<dbReference type="InterPro" id="IPR012651">
    <property type="entry name" value="Thia_Transptr_ThiT"/>
</dbReference>
<dbReference type="Proteomes" id="UP000824179">
    <property type="component" value="Unassembled WGS sequence"/>
</dbReference>